<feature type="domain" description="Glycosyltransferase subfamily 4-like N-terminal" evidence="2">
    <location>
        <begin position="2"/>
        <end position="156"/>
    </location>
</feature>
<keyword evidence="4" id="KW-1185">Reference proteome</keyword>
<dbReference type="InterPro" id="IPR001296">
    <property type="entry name" value="Glyco_trans_1"/>
</dbReference>
<sequence>MENYLVSLAGLLAGEVELRALCVLPELAKRLEAAGAKTILLPTFGGGLKPLRFLLTALILPFILLRDRIDIIQVNGFLEATLMLEARLLGRRAVYTRHGPFEMELFPWYRAPLKFLPRALARISVHLATQVVCVSETVGIGVRKIRPAVPTVVIPNWLAGQSAPQMVRCEAGREVVIVCASRLERYKGIHLAISAVREVPGARLVVVGDGPYRGALEEMSTELIASRKVEFAGFQKNMQPYYELADVFCMPSLGPEGLPMSSLEAMGRGLPCILSDLPVHREITDDGVGAMLFASGDAGSLEGAMTRMATDVAVRAKLAREGYRIIGERYTAARVRVAYLKVFA</sequence>
<feature type="domain" description="Glycosyl transferase family 1" evidence="1">
    <location>
        <begin position="173"/>
        <end position="323"/>
    </location>
</feature>
<proteinExistence type="predicted"/>
<accession>A0A7W8E3F5</accession>
<dbReference type="CDD" id="cd03801">
    <property type="entry name" value="GT4_PimA-like"/>
    <property type="match status" value="1"/>
</dbReference>
<dbReference type="AlphaFoldDB" id="A0A7W8E3F5"/>
<reference evidence="3 4" key="1">
    <citation type="submission" date="2020-08" db="EMBL/GenBank/DDBJ databases">
        <title>Genomic Encyclopedia of Type Strains, Phase IV (KMG-V): Genome sequencing to study the core and pangenomes of soil and plant-associated prokaryotes.</title>
        <authorList>
            <person name="Whitman W."/>
        </authorList>
    </citation>
    <scope>NUCLEOTIDE SEQUENCE [LARGE SCALE GENOMIC DNA]</scope>
    <source>
        <strain evidence="3 4">M8UP14</strain>
    </source>
</reference>
<dbReference type="InterPro" id="IPR028098">
    <property type="entry name" value="Glyco_trans_4-like_N"/>
</dbReference>
<dbReference type="RefSeq" id="WP_184215685.1">
    <property type="nucleotide sequence ID" value="NZ_JACHIP010000002.1"/>
</dbReference>
<dbReference type="InterPro" id="IPR050194">
    <property type="entry name" value="Glycosyltransferase_grp1"/>
</dbReference>
<evidence type="ECO:0000313" key="3">
    <source>
        <dbReference type="EMBL" id="MBB5057154.1"/>
    </source>
</evidence>
<evidence type="ECO:0000259" key="1">
    <source>
        <dbReference type="Pfam" id="PF00534"/>
    </source>
</evidence>
<dbReference type="EMBL" id="JACHIP010000002">
    <property type="protein sequence ID" value="MBB5057154.1"/>
    <property type="molecule type" value="Genomic_DNA"/>
</dbReference>
<dbReference type="GO" id="GO:0016757">
    <property type="term" value="F:glycosyltransferase activity"/>
    <property type="evidence" value="ECO:0007669"/>
    <property type="project" value="InterPro"/>
</dbReference>
<comment type="caution">
    <text evidence="3">The sequence shown here is derived from an EMBL/GenBank/DDBJ whole genome shotgun (WGS) entry which is preliminary data.</text>
</comment>
<organism evidence="3 4">
    <name type="scientific">Granulicella aggregans</name>
    <dbReference type="NCBI Taxonomy" id="474949"/>
    <lineage>
        <taxon>Bacteria</taxon>
        <taxon>Pseudomonadati</taxon>
        <taxon>Acidobacteriota</taxon>
        <taxon>Terriglobia</taxon>
        <taxon>Terriglobales</taxon>
        <taxon>Acidobacteriaceae</taxon>
        <taxon>Granulicella</taxon>
    </lineage>
</organism>
<dbReference type="SUPFAM" id="SSF53756">
    <property type="entry name" value="UDP-Glycosyltransferase/glycogen phosphorylase"/>
    <property type="match status" value="1"/>
</dbReference>
<protein>
    <submittedName>
        <fullName evidence="3">Glycosyltransferase involved in cell wall biosynthesis</fullName>
    </submittedName>
</protein>
<name>A0A7W8E3F5_9BACT</name>
<gene>
    <name evidence="3" type="ORF">HDF16_001839</name>
</gene>
<dbReference type="PANTHER" id="PTHR45947">
    <property type="entry name" value="SULFOQUINOVOSYL TRANSFERASE SQD2"/>
    <property type="match status" value="1"/>
</dbReference>
<dbReference type="Pfam" id="PF13439">
    <property type="entry name" value="Glyco_transf_4"/>
    <property type="match status" value="1"/>
</dbReference>
<keyword evidence="3" id="KW-0808">Transferase</keyword>
<dbReference type="Proteomes" id="UP000540989">
    <property type="component" value="Unassembled WGS sequence"/>
</dbReference>
<evidence type="ECO:0000259" key="2">
    <source>
        <dbReference type="Pfam" id="PF13439"/>
    </source>
</evidence>
<dbReference type="Pfam" id="PF00534">
    <property type="entry name" value="Glycos_transf_1"/>
    <property type="match status" value="1"/>
</dbReference>
<dbReference type="PANTHER" id="PTHR45947:SF3">
    <property type="entry name" value="SULFOQUINOVOSYL TRANSFERASE SQD2"/>
    <property type="match status" value="1"/>
</dbReference>
<evidence type="ECO:0000313" key="4">
    <source>
        <dbReference type="Proteomes" id="UP000540989"/>
    </source>
</evidence>
<dbReference type="Gene3D" id="3.40.50.2000">
    <property type="entry name" value="Glycogen Phosphorylase B"/>
    <property type="match status" value="2"/>
</dbReference>